<protein>
    <submittedName>
        <fullName evidence="1">Uncharacterized protein</fullName>
    </submittedName>
</protein>
<accession>J1RMV0</accession>
<dbReference type="AlphaFoldDB" id="J1RMV0"/>
<proteinExistence type="predicted"/>
<name>J1RMV0_9ACTN</name>
<dbReference type="HOGENOM" id="CLU_2792036_0_0_11"/>
<gene>
    <name evidence="1" type="ORF">SU9_17115</name>
</gene>
<dbReference type="PATRIC" id="fig|1160718.3.peg.3461"/>
<evidence type="ECO:0000313" key="1">
    <source>
        <dbReference type="EMBL" id="EJJ05764.1"/>
    </source>
</evidence>
<dbReference type="EMBL" id="AJGV01000101">
    <property type="protein sequence ID" value="EJJ05764.1"/>
    <property type="molecule type" value="Genomic_DNA"/>
</dbReference>
<reference evidence="1" key="1">
    <citation type="journal article" date="2012" name="J. Bacteriol.">
        <title>Genome Sequence of Streptomyces auratus Strain AGR0001, a Phoslactomycin-Producing Actinomycete.</title>
        <authorList>
            <person name="Han X."/>
            <person name="Li M."/>
            <person name="Ding Z."/>
            <person name="Zhao J."/>
            <person name="Ji K."/>
            <person name="Wen M."/>
            <person name="Lu T."/>
        </authorList>
    </citation>
    <scope>NUCLEOTIDE SEQUENCE [LARGE SCALE GENOMIC DNA]</scope>
    <source>
        <strain evidence="1">AGR0001</strain>
    </source>
</reference>
<organism evidence="1">
    <name type="scientific">Streptomyces auratus AGR0001</name>
    <dbReference type="NCBI Taxonomy" id="1160718"/>
    <lineage>
        <taxon>Bacteria</taxon>
        <taxon>Bacillati</taxon>
        <taxon>Actinomycetota</taxon>
        <taxon>Actinomycetes</taxon>
        <taxon>Kitasatosporales</taxon>
        <taxon>Streptomycetaceae</taxon>
        <taxon>Streptomyces</taxon>
    </lineage>
</organism>
<sequence length="68" mass="7444">MQTIWLGGAERPAVLRIGRGLGWPEGRRRKGKQCWFGRGAGLARGAEGGGGHRWRGVWLLDAAQGEFQ</sequence>
<comment type="caution">
    <text evidence="1">The sequence shown here is derived from an EMBL/GenBank/DDBJ whole genome shotgun (WGS) entry which is preliminary data.</text>
</comment>